<dbReference type="GO" id="GO:0006103">
    <property type="term" value="P:2-oxoglutarate metabolic process"/>
    <property type="evidence" value="ECO:0007669"/>
    <property type="project" value="TreeGrafter"/>
</dbReference>
<dbReference type="GO" id="GO:0004148">
    <property type="term" value="F:dihydrolipoyl dehydrogenase (NADH) activity"/>
    <property type="evidence" value="ECO:0007669"/>
    <property type="project" value="TreeGrafter"/>
</dbReference>
<dbReference type="InterPro" id="IPR050151">
    <property type="entry name" value="Class-I_Pyr_Nuc-Dis_Oxidored"/>
</dbReference>
<dbReference type="OrthoDB" id="361797at2759"/>
<dbReference type="InterPro" id="IPR036188">
    <property type="entry name" value="FAD/NAD-bd_sf"/>
</dbReference>
<dbReference type="AlphaFoldDB" id="A0A2R6NY31"/>
<comment type="similarity">
    <text evidence="1">Belongs to the class-I pyridine nucleotide-disulfide oxidoreductase family.</text>
</comment>
<dbReference type="Proteomes" id="UP000186601">
    <property type="component" value="Unassembled WGS sequence"/>
</dbReference>
<dbReference type="Gene3D" id="3.30.390.30">
    <property type="match status" value="1"/>
</dbReference>
<organism evidence="3 4">
    <name type="scientific">Hermanssonia centrifuga</name>
    <dbReference type="NCBI Taxonomy" id="98765"/>
    <lineage>
        <taxon>Eukaryota</taxon>
        <taxon>Fungi</taxon>
        <taxon>Dikarya</taxon>
        <taxon>Basidiomycota</taxon>
        <taxon>Agaricomycotina</taxon>
        <taxon>Agaricomycetes</taxon>
        <taxon>Polyporales</taxon>
        <taxon>Meruliaceae</taxon>
        <taxon>Hermanssonia</taxon>
    </lineage>
</organism>
<dbReference type="GO" id="GO:0005739">
    <property type="term" value="C:mitochondrion"/>
    <property type="evidence" value="ECO:0007669"/>
    <property type="project" value="TreeGrafter"/>
</dbReference>
<evidence type="ECO:0000256" key="1">
    <source>
        <dbReference type="ARBA" id="ARBA00007532"/>
    </source>
</evidence>
<keyword evidence="4" id="KW-1185">Reference proteome</keyword>
<name>A0A2R6NY31_9APHY</name>
<gene>
    <name evidence="3" type="ORF">PHLCEN_2v6901</name>
</gene>
<evidence type="ECO:0000256" key="2">
    <source>
        <dbReference type="SAM" id="Coils"/>
    </source>
</evidence>
<feature type="coiled-coil region" evidence="2">
    <location>
        <begin position="2"/>
        <end position="36"/>
    </location>
</feature>
<keyword evidence="2" id="KW-0175">Coiled coil</keyword>
<dbReference type="GO" id="GO:0050660">
    <property type="term" value="F:flavin adenine dinucleotide binding"/>
    <property type="evidence" value="ECO:0007669"/>
    <property type="project" value="TreeGrafter"/>
</dbReference>
<protein>
    <submittedName>
        <fullName evidence="3">Uncharacterized protein</fullName>
    </submittedName>
</protein>
<feature type="non-terminal residue" evidence="3">
    <location>
        <position position="1"/>
    </location>
</feature>
<accession>A0A2R6NY31</accession>
<dbReference type="PANTHER" id="PTHR22912:SF151">
    <property type="entry name" value="DIHYDROLIPOYL DEHYDROGENASE, MITOCHONDRIAL"/>
    <property type="match status" value="1"/>
</dbReference>
<dbReference type="EMBL" id="MLYV02000687">
    <property type="protein sequence ID" value="PSR79715.1"/>
    <property type="molecule type" value="Genomic_DNA"/>
</dbReference>
<dbReference type="InterPro" id="IPR016156">
    <property type="entry name" value="FAD/NAD-linked_Rdtase_dimer_sf"/>
</dbReference>
<proteinExistence type="inferred from homology"/>
<reference evidence="3 4" key="1">
    <citation type="submission" date="2018-02" db="EMBL/GenBank/DDBJ databases">
        <title>Genome sequence of the basidiomycete white-rot fungus Phlebia centrifuga.</title>
        <authorList>
            <person name="Granchi Z."/>
            <person name="Peng M."/>
            <person name="de Vries R.P."/>
            <person name="Hilden K."/>
            <person name="Makela M.R."/>
            <person name="Grigoriev I."/>
            <person name="Riley R."/>
        </authorList>
    </citation>
    <scope>NUCLEOTIDE SEQUENCE [LARGE SCALE GENOMIC DNA]</scope>
    <source>
        <strain evidence="3 4">FBCC195</strain>
    </source>
</reference>
<dbReference type="GO" id="GO:0045252">
    <property type="term" value="C:oxoglutarate dehydrogenase complex"/>
    <property type="evidence" value="ECO:0007669"/>
    <property type="project" value="TreeGrafter"/>
</dbReference>
<evidence type="ECO:0000313" key="3">
    <source>
        <dbReference type="EMBL" id="PSR79715.1"/>
    </source>
</evidence>
<sequence length="124" mass="14049">EEERAEAAAETLREDLDNLKENLDKKNQAIQAFRQKEGLNLEKIGAEVDPKGHVVINDQFNTSVQGVKCIRDVTFGPSLRSRLRRVNIAAIEYIKNGHYHVNYHAIPSVVYTHPVVAWVGKTEQ</sequence>
<evidence type="ECO:0000313" key="4">
    <source>
        <dbReference type="Proteomes" id="UP000186601"/>
    </source>
</evidence>
<dbReference type="STRING" id="98765.A0A2R6NY31"/>
<dbReference type="PANTHER" id="PTHR22912">
    <property type="entry name" value="DISULFIDE OXIDOREDUCTASE"/>
    <property type="match status" value="1"/>
</dbReference>
<comment type="caution">
    <text evidence="3">The sequence shown here is derived from an EMBL/GenBank/DDBJ whole genome shotgun (WGS) entry which is preliminary data.</text>
</comment>
<dbReference type="Gene3D" id="3.50.50.60">
    <property type="entry name" value="FAD/NAD(P)-binding domain"/>
    <property type="match status" value="1"/>
</dbReference>